<evidence type="ECO:0000256" key="6">
    <source>
        <dbReference type="ARBA" id="ARBA00022692"/>
    </source>
</evidence>
<keyword evidence="6 15" id="KW-0812">Transmembrane</keyword>
<dbReference type="Pfam" id="PF22461">
    <property type="entry name" value="SLBB_2"/>
    <property type="match status" value="1"/>
</dbReference>
<evidence type="ECO:0000313" key="18">
    <source>
        <dbReference type="EMBL" id="MEL4456991.1"/>
    </source>
</evidence>
<name>A0ABU9L3H1_9FLAO</name>
<keyword evidence="14" id="KW-0449">Lipoprotein</keyword>
<evidence type="ECO:0000256" key="7">
    <source>
        <dbReference type="ARBA" id="ARBA00022729"/>
    </source>
</evidence>
<keyword evidence="4" id="KW-1134">Transmembrane beta strand</keyword>
<evidence type="ECO:0000256" key="4">
    <source>
        <dbReference type="ARBA" id="ARBA00022452"/>
    </source>
</evidence>
<dbReference type="Proteomes" id="UP001474120">
    <property type="component" value="Unassembled WGS sequence"/>
</dbReference>
<dbReference type="Gene3D" id="3.30.1950.10">
    <property type="entry name" value="wza like domain"/>
    <property type="match status" value="1"/>
</dbReference>
<keyword evidence="10" id="KW-0626">Porin</keyword>
<comment type="similarity">
    <text evidence="2">Belongs to the BexD/CtrA/VexA family.</text>
</comment>
<dbReference type="InterPro" id="IPR049712">
    <property type="entry name" value="Poly_export"/>
</dbReference>
<evidence type="ECO:0000256" key="8">
    <source>
        <dbReference type="ARBA" id="ARBA00023047"/>
    </source>
</evidence>
<keyword evidence="15" id="KW-1133">Transmembrane helix</keyword>
<comment type="subcellular location">
    <subcellularLocation>
        <location evidence="1">Cell outer membrane</location>
        <topology evidence="1">Multi-pass membrane protein</topology>
    </subcellularLocation>
</comment>
<organism evidence="18 19">
    <name type="scientific">Lutimonas vermicola</name>
    <dbReference type="NCBI Taxonomy" id="414288"/>
    <lineage>
        <taxon>Bacteria</taxon>
        <taxon>Pseudomonadati</taxon>
        <taxon>Bacteroidota</taxon>
        <taxon>Flavobacteriia</taxon>
        <taxon>Flavobacteriales</taxon>
        <taxon>Flavobacteriaceae</taxon>
        <taxon>Lutimonas</taxon>
    </lineage>
</organism>
<keyword evidence="12" id="KW-0564">Palmitate</keyword>
<feature type="domain" description="SLBB" evidence="17">
    <location>
        <begin position="140"/>
        <end position="219"/>
    </location>
</feature>
<evidence type="ECO:0000256" key="5">
    <source>
        <dbReference type="ARBA" id="ARBA00022597"/>
    </source>
</evidence>
<dbReference type="PANTHER" id="PTHR33619:SF3">
    <property type="entry name" value="POLYSACCHARIDE EXPORT PROTEIN GFCE-RELATED"/>
    <property type="match status" value="1"/>
</dbReference>
<proteinExistence type="inferred from homology"/>
<keyword evidence="11 15" id="KW-0472">Membrane</keyword>
<evidence type="ECO:0000313" key="19">
    <source>
        <dbReference type="Proteomes" id="UP001474120"/>
    </source>
</evidence>
<evidence type="ECO:0000256" key="14">
    <source>
        <dbReference type="ARBA" id="ARBA00023288"/>
    </source>
</evidence>
<dbReference type="PANTHER" id="PTHR33619">
    <property type="entry name" value="POLYSACCHARIDE EXPORT PROTEIN GFCE-RELATED"/>
    <property type="match status" value="1"/>
</dbReference>
<evidence type="ECO:0000256" key="10">
    <source>
        <dbReference type="ARBA" id="ARBA00023114"/>
    </source>
</evidence>
<evidence type="ECO:0000256" key="15">
    <source>
        <dbReference type="SAM" id="Phobius"/>
    </source>
</evidence>
<evidence type="ECO:0000256" key="12">
    <source>
        <dbReference type="ARBA" id="ARBA00023139"/>
    </source>
</evidence>
<dbReference type="InterPro" id="IPR003715">
    <property type="entry name" value="Poly_export_N"/>
</dbReference>
<evidence type="ECO:0000256" key="11">
    <source>
        <dbReference type="ARBA" id="ARBA00023136"/>
    </source>
</evidence>
<keyword evidence="19" id="KW-1185">Reference proteome</keyword>
<dbReference type="Gene3D" id="3.10.560.10">
    <property type="entry name" value="Outer membrane lipoprotein wza domain like"/>
    <property type="match status" value="1"/>
</dbReference>
<keyword evidence="8" id="KW-0625">Polysaccharide transport</keyword>
<reference evidence="18 19" key="1">
    <citation type="submission" date="2024-04" db="EMBL/GenBank/DDBJ databases">
        <title>whole genome sequencing of Lutimonas vermicola strain IMCC1616.</title>
        <authorList>
            <person name="Bae S.S."/>
        </authorList>
    </citation>
    <scope>NUCLEOTIDE SEQUENCE [LARGE SCALE GENOMIC DNA]</scope>
    <source>
        <strain evidence="18 19">IMCC1616</strain>
    </source>
</reference>
<evidence type="ECO:0000259" key="16">
    <source>
        <dbReference type="Pfam" id="PF02563"/>
    </source>
</evidence>
<sequence>MKKIIALIVFIGLLHSCATKDDVVYFNGMNSTDNSIGLDSYSPTYHIDDELIIIVNALDAEAARPFNKSSVSVSLDNLDARGRERIQTYRVDPDGNVNFPVLGKLKMAGLNRTQATEMLQEKLSVYIKDPIVDIETVNYRITVLGEVNRPGTFTAINERITLVEAISLAGDMTIYGERENVLVIQDYDGKKTYTRVNLKSDELFNSPVYYLSQNDVVYVEPNKTRAKNSSIGAQTGVLLSAFGLLISVSALVVTIINTSSNSN</sequence>
<evidence type="ECO:0000256" key="3">
    <source>
        <dbReference type="ARBA" id="ARBA00022448"/>
    </source>
</evidence>
<keyword evidence="5" id="KW-0762">Sugar transport</keyword>
<keyword evidence="13" id="KW-0998">Cell outer membrane</keyword>
<gene>
    <name evidence="18" type="ORF">AABB81_13865</name>
</gene>
<evidence type="ECO:0000256" key="13">
    <source>
        <dbReference type="ARBA" id="ARBA00023237"/>
    </source>
</evidence>
<evidence type="ECO:0000256" key="9">
    <source>
        <dbReference type="ARBA" id="ARBA00023065"/>
    </source>
</evidence>
<protein>
    <submittedName>
        <fullName evidence="18">Polysaccharide biosynthesis/export family protein</fullName>
    </submittedName>
</protein>
<dbReference type="InterPro" id="IPR054765">
    <property type="entry name" value="SLBB_dom"/>
</dbReference>
<feature type="domain" description="Polysaccharide export protein N-terminal" evidence="16">
    <location>
        <begin position="70"/>
        <end position="135"/>
    </location>
</feature>
<evidence type="ECO:0000256" key="1">
    <source>
        <dbReference type="ARBA" id="ARBA00004571"/>
    </source>
</evidence>
<evidence type="ECO:0000259" key="17">
    <source>
        <dbReference type="Pfam" id="PF22461"/>
    </source>
</evidence>
<keyword evidence="7" id="KW-0732">Signal</keyword>
<keyword evidence="3" id="KW-0813">Transport</keyword>
<keyword evidence="9" id="KW-0406">Ion transport</keyword>
<dbReference type="Pfam" id="PF02563">
    <property type="entry name" value="Poly_export"/>
    <property type="match status" value="1"/>
</dbReference>
<comment type="caution">
    <text evidence="18">The sequence shown here is derived from an EMBL/GenBank/DDBJ whole genome shotgun (WGS) entry which is preliminary data.</text>
</comment>
<evidence type="ECO:0000256" key="2">
    <source>
        <dbReference type="ARBA" id="ARBA00009450"/>
    </source>
</evidence>
<accession>A0ABU9L3H1</accession>
<dbReference type="RefSeq" id="WP_342161155.1">
    <property type="nucleotide sequence ID" value="NZ_JBCDNA010000003.1"/>
</dbReference>
<dbReference type="EMBL" id="JBCDNA010000003">
    <property type="protein sequence ID" value="MEL4456991.1"/>
    <property type="molecule type" value="Genomic_DNA"/>
</dbReference>
<feature type="transmembrane region" description="Helical" evidence="15">
    <location>
        <begin position="237"/>
        <end position="256"/>
    </location>
</feature>